<name>A0A914CDH7_9BILA</name>
<proteinExistence type="predicted"/>
<keyword evidence="1" id="KW-1185">Reference proteome</keyword>
<accession>A0A914CDH7</accession>
<protein>
    <submittedName>
        <fullName evidence="2">Uncharacterized protein</fullName>
    </submittedName>
</protein>
<evidence type="ECO:0000313" key="2">
    <source>
        <dbReference type="WBParaSite" id="ACRNAN_Path_937.g3603.t1"/>
    </source>
</evidence>
<dbReference type="WBParaSite" id="ACRNAN_Path_937.g3603.t1">
    <property type="protein sequence ID" value="ACRNAN_Path_937.g3603.t1"/>
    <property type="gene ID" value="ACRNAN_Path_937.g3603"/>
</dbReference>
<reference evidence="2" key="1">
    <citation type="submission" date="2022-11" db="UniProtKB">
        <authorList>
            <consortium name="WormBaseParasite"/>
        </authorList>
    </citation>
    <scope>IDENTIFICATION</scope>
</reference>
<dbReference type="AlphaFoldDB" id="A0A914CDH7"/>
<organism evidence="1 2">
    <name type="scientific">Acrobeloides nanus</name>
    <dbReference type="NCBI Taxonomy" id="290746"/>
    <lineage>
        <taxon>Eukaryota</taxon>
        <taxon>Metazoa</taxon>
        <taxon>Ecdysozoa</taxon>
        <taxon>Nematoda</taxon>
        <taxon>Chromadorea</taxon>
        <taxon>Rhabditida</taxon>
        <taxon>Tylenchina</taxon>
        <taxon>Cephalobomorpha</taxon>
        <taxon>Cephaloboidea</taxon>
        <taxon>Cephalobidae</taxon>
        <taxon>Acrobeloides</taxon>
    </lineage>
</organism>
<sequence length="63" mass="6960">MAWMLDVNARAIGNWIEMGSSALHICFDAGSKGFKSPFLLAATRKNHLKQQNTPVANEIIEDT</sequence>
<dbReference type="Proteomes" id="UP000887540">
    <property type="component" value="Unplaced"/>
</dbReference>
<evidence type="ECO:0000313" key="1">
    <source>
        <dbReference type="Proteomes" id="UP000887540"/>
    </source>
</evidence>